<evidence type="ECO:0000313" key="2">
    <source>
        <dbReference type="EMBL" id="SHG00557.1"/>
    </source>
</evidence>
<reference evidence="3" key="1">
    <citation type="submission" date="2016-11" db="EMBL/GenBank/DDBJ databases">
        <authorList>
            <person name="Varghese N."/>
            <person name="Submissions S."/>
        </authorList>
    </citation>
    <scope>NUCLEOTIDE SEQUENCE [LARGE SCALE GENOMIC DNA]</scope>
    <source>
        <strain evidence="3">CGMCC 1.7063</strain>
    </source>
</reference>
<evidence type="ECO:0000256" key="1">
    <source>
        <dbReference type="ARBA" id="ARBA00023063"/>
    </source>
</evidence>
<gene>
    <name evidence="2" type="ORF">SAMN04487965_3131</name>
</gene>
<protein>
    <submittedName>
        <fullName evidence="2">Respiratory nitrate reductase chaperone NarJ</fullName>
    </submittedName>
</protein>
<dbReference type="InterPro" id="IPR036411">
    <property type="entry name" value="TorD-like_sf"/>
</dbReference>
<dbReference type="SUPFAM" id="SSF89155">
    <property type="entry name" value="TorD-like"/>
    <property type="match status" value="1"/>
</dbReference>
<dbReference type="InterPro" id="IPR003765">
    <property type="entry name" value="NO3_reductase_chaperone_NarJ"/>
</dbReference>
<dbReference type="AlphaFoldDB" id="A0A1M5G9W9"/>
<keyword evidence="1" id="KW-0534">Nitrate assimilation</keyword>
<dbReference type="RefSeq" id="WP_073276857.1">
    <property type="nucleotide sequence ID" value="NZ_FQVA01000005.1"/>
</dbReference>
<dbReference type="NCBIfam" id="TIGR00684">
    <property type="entry name" value="narJ"/>
    <property type="match status" value="1"/>
</dbReference>
<dbReference type="PANTHER" id="PTHR43680">
    <property type="entry name" value="NITRATE REDUCTASE MOLYBDENUM COFACTOR ASSEMBLY CHAPERONE"/>
    <property type="match status" value="1"/>
</dbReference>
<dbReference type="Pfam" id="PF02613">
    <property type="entry name" value="Nitrate_red_del"/>
    <property type="match status" value="1"/>
</dbReference>
<proteinExistence type="predicted"/>
<dbReference type="OrthoDB" id="8478585at2"/>
<dbReference type="GO" id="GO:0042128">
    <property type="term" value="P:nitrate assimilation"/>
    <property type="evidence" value="ECO:0007669"/>
    <property type="project" value="UniProtKB-KW"/>
</dbReference>
<sequence>MRKTLRALAHLLDYPSETLKAHIAEVRKAIEGEACLSAGNIAHLEPLLQKFERAPLLDLQMRYSALFDNSRALSLHFFEHIHGENAERGQAMINLGEEYIERGYLMTRDELPDFIPMFLEFISCLPVDEARDWLSQPAHVFAVLKQRLDERESEYAGLFHLLLCLADEKPDPQAIRELLARGQESENASVDDSWEEEPVTFMAAHHNKPVSSIVAKLKAAGKLIMTSRDN</sequence>
<dbReference type="GO" id="GO:0016530">
    <property type="term" value="F:metallochaperone activity"/>
    <property type="evidence" value="ECO:0007669"/>
    <property type="project" value="TreeGrafter"/>
</dbReference>
<accession>A0A1M5G9W9</accession>
<dbReference type="STRING" id="494016.SAMN04487965_3131"/>
<organism evidence="2 3">
    <name type="scientific">Microbulbifer donghaiensis</name>
    <dbReference type="NCBI Taxonomy" id="494016"/>
    <lineage>
        <taxon>Bacteria</taxon>
        <taxon>Pseudomonadati</taxon>
        <taxon>Pseudomonadota</taxon>
        <taxon>Gammaproteobacteria</taxon>
        <taxon>Cellvibrionales</taxon>
        <taxon>Microbulbiferaceae</taxon>
        <taxon>Microbulbifer</taxon>
    </lineage>
</organism>
<keyword evidence="3" id="KW-1185">Reference proteome</keyword>
<dbReference type="GO" id="GO:0051082">
    <property type="term" value="F:unfolded protein binding"/>
    <property type="evidence" value="ECO:0007669"/>
    <property type="project" value="InterPro"/>
</dbReference>
<dbReference type="InterPro" id="IPR020945">
    <property type="entry name" value="DMSO/NO3_reduct_chaperone"/>
</dbReference>
<dbReference type="Proteomes" id="UP000184170">
    <property type="component" value="Unassembled WGS sequence"/>
</dbReference>
<dbReference type="Gene3D" id="1.10.3480.10">
    <property type="entry name" value="TorD-like"/>
    <property type="match status" value="1"/>
</dbReference>
<dbReference type="GO" id="GO:0051131">
    <property type="term" value="P:chaperone-mediated protein complex assembly"/>
    <property type="evidence" value="ECO:0007669"/>
    <property type="project" value="InterPro"/>
</dbReference>
<evidence type="ECO:0000313" key="3">
    <source>
        <dbReference type="Proteomes" id="UP000184170"/>
    </source>
</evidence>
<dbReference type="EMBL" id="FQVA01000005">
    <property type="protein sequence ID" value="SHG00557.1"/>
    <property type="molecule type" value="Genomic_DNA"/>
</dbReference>
<name>A0A1M5G9W9_9GAMM</name>
<dbReference type="PANTHER" id="PTHR43680:SF2">
    <property type="entry name" value="NITRATE REDUCTASE MOLYBDENUM COFACTOR ASSEMBLY CHAPERONE NARJ"/>
    <property type="match status" value="1"/>
</dbReference>